<name>A0ABD2WHH9_9HYME</name>
<sequence>MSIKPWLGHWQHLDLHLWIQPSRLTRSAERVLLSVMSFRKGSPSVHLLGFYPRSIKPTMSRLAMKVKINILFF</sequence>
<comment type="caution">
    <text evidence="1">The sequence shown here is derived from an EMBL/GenBank/DDBJ whole genome shotgun (WGS) entry which is preliminary data.</text>
</comment>
<dbReference type="Proteomes" id="UP001627154">
    <property type="component" value="Unassembled WGS sequence"/>
</dbReference>
<keyword evidence="2" id="KW-1185">Reference proteome</keyword>
<evidence type="ECO:0000313" key="1">
    <source>
        <dbReference type="EMBL" id="KAL3392300.1"/>
    </source>
</evidence>
<accession>A0ABD2WHH9</accession>
<dbReference type="AlphaFoldDB" id="A0ABD2WHH9"/>
<organism evidence="1 2">
    <name type="scientific">Trichogramma kaykai</name>
    <dbReference type="NCBI Taxonomy" id="54128"/>
    <lineage>
        <taxon>Eukaryota</taxon>
        <taxon>Metazoa</taxon>
        <taxon>Ecdysozoa</taxon>
        <taxon>Arthropoda</taxon>
        <taxon>Hexapoda</taxon>
        <taxon>Insecta</taxon>
        <taxon>Pterygota</taxon>
        <taxon>Neoptera</taxon>
        <taxon>Endopterygota</taxon>
        <taxon>Hymenoptera</taxon>
        <taxon>Apocrita</taxon>
        <taxon>Proctotrupomorpha</taxon>
        <taxon>Chalcidoidea</taxon>
        <taxon>Trichogrammatidae</taxon>
        <taxon>Trichogramma</taxon>
    </lineage>
</organism>
<gene>
    <name evidence="1" type="ORF">TKK_013127</name>
</gene>
<dbReference type="EMBL" id="JBJJXI010000106">
    <property type="protein sequence ID" value="KAL3392300.1"/>
    <property type="molecule type" value="Genomic_DNA"/>
</dbReference>
<evidence type="ECO:0000313" key="2">
    <source>
        <dbReference type="Proteomes" id="UP001627154"/>
    </source>
</evidence>
<reference evidence="1 2" key="1">
    <citation type="journal article" date="2024" name="bioRxiv">
        <title>A reference genome for Trichogramma kaykai: A tiny desert-dwelling parasitoid wasp with competing sex-ratio distorters.</title>
        <authorList>
            <person name="Culotta J."/>
            <person name="Lindsey A.R."/>
        </authorList>
    </citation>
    <scope>NUCLEOTIDE SEQUENCE [LARGE SCALE GENOMIC DNA]</scope>
    <source>
        <strain evidence="1 2">KSX58</strain>
    </source>
</reference>
<protein>
    <submittedName>
        <fullName evidence="1">Uncharacterized protein</fullName>
    </submittedName>
</protein>
<proteinExistence type="predicted"/>